<evidence type="ECO:0000313" key="2">
    <source>
        <dbReference type="Proteomes" id="UP000287853"/>
    </source>
</evidence>
<dbReference type="AlphaFoldDB" id="A0A444J403"/>
<organism evidence="1 2">
    <name type="scientific">Candidatus Electrothrix aarhusensis</name>
    <dbReference type="NCBI Taxonomy" id="1859131"/>
    <lineage>
        <taxon>Bacteria</taxon>
        <taxon>Pseudomonadati</taxon>
        <taxon>Thermodesulfobacteriota</taxon>
        <taxon>Desulfobulbia</taxon>
        <taxon>Desulfobulbales</taxon>
        <taxon>Desulfobulbaceae</taxon>
        <taxon>Candidatus Electrothrix</taxon>
    </lineage>
</organism>
<protein>
    <submittedName>
        <fullName evidence="1">Uncharacterized protein</fullName>
    </submittedName>
</protein>
<dbReference type="EMBL" id="MTKO01000022">
    <property type="protein sequence ID" value="RWX47808.1"/>
    <property type="molecule type" value="Genomic_DNA"/>
</dbReference>
<accession>A0A444J403</accession>
<sequence>MPARDVSVGTRRAVPLRPRVKTLGYVRFVPPGRPVFPVPEGQPIIAP</sequence>
<reference evidence="1 2" key="1">
    <citation type="submission" date="2017-01" db="EMBL/GenBank/DDBJ databases">
        <title>The cable genome- insights into the physiology and evolution of filamentous bacteria capable of sulfide oxidation via long distance electron transfer.</title>
        <authorList>
            <person name="Schreiber L."/>
            <person name="Bjerg J.T."/>
            <person name="Boggild A."/>
            <person name="Van De Vossenberg J."/>
            <person name="Meysman F."/>
            <person name="Nielsen L.P."/>
            <person name="Schramm A."/>
            <person name="Kjeldsen K.U."/>
        </authorList>
    </citation>
    <scope>NUCLEOTIDE SEQUENCE [LARGE SCALE GENOMIC DNA]</scope>
    <source>
        <strain evidence="1">MCF</strain>
    </source>
</reference>
<proteinExistence type="predicted"/>
<keyword evidence="2" id="KW-1185">Reference proteome</keyword>
<evidence type="ECO:0000313" key="1">
    <source>
        <dbReference type="EMBL" id="RWX47808.1"/>
    </source>
</evidence>
<comment type="caution">
    <text evidence="1">The sequence shown here is derived from an EMBL/GenBank/DDBJ whole genome shotgun (WGS) entry which is preliminary data.</text>
</comment>
<dbReference type="Proteomes" id="UP000287853">
    <property type="component" value="Unassembled WGS sequence"/>
</dbReference>
<name>A0A444J403_9BACT</name>
<gene>
    <name evidence="1" type="ORF">H206_05589</name>
</gene>